<keyword evidence="3" id="KW-1185">Reference proteome</keyword>
<dbReference type="AlphaFoldDB" id="A0A839F601"/>
<comment type="caution">
    <text evidence="2">The sequence shown here is derived from an EMBL/GenBank/DDBJ whole genome shotgun (WGS) entry which is preliminary data.</text>
</comment>
<dbReference type="CDD" id="cd07247">
    <property type="entry name" value="SgaA_N_like"/>
    <property type="match status" value="1"/>
</dbReference>
<evidence type="ECO:0000313" key="2">
    <source>
        <dbReference type="EMBL" id="MBA8887654.1"/>
    </source>
</evidence>
<dbReference type="InterPro" id="IPR037523">
    <property type="entry name" value="VOC_core"/>
</dbReference>
<dbReference type="InterPro" id="IPR052164">
    <property type="entry name" value="Anthracycline_SecMetBiosynth"/>
</dbReference>
<proteinExistence type="predicted"/>
<reference evidence="2 3" key="1">
    <citation type="submission" date="2020-07" db="EMBL/GenBank/DDBJ databases">
        <title>Genomic Encyclopedia of Type Strains, Phase IV (KMG-V): Genome sequencing to study the core and pangenomes of soil and plant-associated prokaryotes.</title>
        <authorList>
            <person name="Whitman W."/>
        </authorList>
    </citation>
    <scope>NUCLEOTIDE SEQUENCE [LARGE SCALE GENOMIC DNA]</scope>
    <source>
        <strain evidence="2 3">RH2WT43</strain>
    </source>
</reference>
<protein>
    <recommendedName>
        <fullName evidence="1">VOC domain-containing protein</fullName>
    </recommendedName>
</protein>
<dbReference type="Pfam" id="PF00903">
    <property type="entry name" value="Glyoxalase"/>
    <property type="match status" value="1"/>
</dbReference>
<organism evidence="2 3">
    <name type="scientific">Dokdonella fugitiva</name>
    <dbReference type="NCBI Taxonomy" id="328517"/>
    <lineage>
        <taxon>Bacteria</taxon>
        <taxon>Pseudomonadati</taxon>
        <taxon>Pseudomonadota</taxon>
        <taxon>Gammaproteobacteria</taxon>
        <taxon>Lysobacterales</taxon>
        <taxon>Rhodanobacteraceae</taxon>
        <taxon>Dokdonella</taxon>
    </lineage>
</organism>
<dbReference type="PANTHER" id="PTHR33993:SF2">
    <property type="entry name" value="VOC DOMAIN-CONTAINING PROTEIN"/>
    <property type="match status" value="1"/>
</dbReference>
<dbReference type="Proteomes" id="UP000550401">
    <property type="component" value="Unassembled WGS sequence"/>
</dbReference>
<dbReference type="PANTHER" id="PTHR33993">
    <property type="entry name" value="GLYOXALASE-RELATED"/>
    <property type="match status" value="1"/>
</dbReference>
<evidence type="ECO:0000259" key="1">
    <source>
        <dbReference type="PROSITE" id="PS51819"/>
    </source>
</evidence>
<dbReference type="SUPFAM" id="SSF54593">
    <property type="entry name" value="Glyoxalase/Bleomycin resistance protein/Dihydroxybiphenyl dioxygenase"/>
    <property type="match status" value="1"/>
</dbReference>
<evidence type="ECO:0000313" key="3">
    <source>
        <dbReference type="Proteomes" id="UP000550401"/>
    </source>
</evidence>
<dbReference type="InterPro" id="IPR004360">
    <property type="entry name" value="Glyas_Fos-R_dOase_dom"/>
</dbReference>
<dbReference type="RefSeq" id="WP_182530703.1">
    <property type="nucleotide sequence ID" value="NZ_JACGXL010000002.1"/>
</dbReference>
<dbReference type="EMBL" id="JACGXL010000002">
    <property type="protein sequence ID" value="MBA8887654.1"/>
    <property type="molecule type" value="Genomic_DNA"/>
</dbReference>
<sequence>MLNPNVPAWFEIPTRDLDRAQRFYEAALDTTLQRQQFGGPAMAVFPRGDKPNATGALIHMQQCEPSIQGSIVYLSLDDIRPVLARVADLGGEVFVPRTELPDGIGFFAQIRDSEGNRVGLFSPQ</sequence>
<feature type="domain" description="VOC" evidence="1">
    <location>
        <begin position="6"/>
        <end position="123"/>
    </location>
</feature>
<accession>A0A839F601</accession>
<dbReference type="InterPro" id="IPR029068">
    <property type="entry name" value="Glyas_Bleomycin-R_OHBP_Dase"/>
</dbReference>
<dbReference type="PROSITE" id="PS51819">
    <property type="entry name" value="VOC"/>
    <property type="match status" value="1"/>
</dbReference>
<name>A0A839F601_9GAMM</name>
<gene>
    <name evidence="2" type="ORF">FHW12_001868</name>
</gene>
<dbReference type="Gene3D" id="3.10.180.10">
    <property type="entry name" value="2,3-Dihydroxybiphenyl 1,2-Dioxygenase, domain 1"/>
    <property type="match status" value="1"/>
</dbReference>